<accession>A0A9N9N0Q8</accession>
<dbReference type="Proteomes" id="UP001153714">
    <property type="component" value="Chromosome 10"/>
</dbReference>
<name>A0A9N9N0Q8_9NEOP</name>
<keyword evidence="3" id="KW-1185">Reference proteome</keyword>
<proteinExistence type="predicted"/>
<reference evidence="2" key="2">
    <citation type="submission" date="2022-10" db="EMBL/GenBank/DDBJ databases">
        <authorList>
            <consortium name="ENA_rothamsted_submissions"/>
            <consortium name="culmorum"/>
            <person name="King R."/>
        </authorList>
    </citation>
    <scope>NUCLEOTIDE SEQUENCE</scope>
</reference>
<evidence type="ECO:0000313" key="2">
    <source>
        <dbReference type="EMBL" id="CAG9782814.1"/>
    </source>
</evidence>
<protein>
    <submittedName>
        <fullName evidence="2">Uncharacterized protein</fullName>
    </submittedName>
</protein>
<dbReference type="EMBL" id="OU893341">
    <property type="protein sequence ID" value="CAG9782814.1"/>
    <property type="molecule type" value="Genomic_DNA"/>
</dbReference>
<gene>
    <name evidence="2" type="ORF">DIATSA_LOCUS1048</name>
</gene>
<feature type="region of interest" description="Disordered" evidence="1">
    <location>
        <begin position="62"/>
        <end position="124"/>
    </location>
</feature>
<feature type="compositionally biased region" description="Polar residues" evidence="1">
    <location>
        <begin position="89"/>
        <end position="119"/>
    </location>
</feature>
<organism evidence="2 3">
    <name type="scientific">Diatraea saccharalis</name>
    <name type="common">sugarcane borer</name>
    <dbReference type="NCBI Taxonomy" id="40085"/>
    <lineage>
        <taxon>Eukaryota</taxon>
        <taxon>Metazoa</taxon>
        <taxon>Ecdysozoa</taxon>
        <taxon>Arthropoda</taxon>
        <taxon>Hexapoda</taxon>
        <taxon>Insecta</taxon>
        <taxon>Pterygota</taxon>
        <taxon>Neoptera</taxon>
        <taxon>Endopterygota</taxon>
        <taxon>Lepidoptera</taxon>
        <taxon>Glossata</taxon>
        <taxon>Ditrysia</taxon>
        <taxon>Pyraloidea</taxon>
        <taxon>Crambidae</taxon>
        <taxon>Crambinae</taxon>
        <taxon>Diatraea</taxon>
    </lineage>
</organism>
<dbReference type="OrthoDB" id="1738954at2759"/>
<sequence>MIKVQVELSSVDLYTTKGDKVTSPIEIVNNNAYVAVPPQEKFIPAAYNEYLLKATRSWEKRQGNIQKSNTTPVNQTVNNLQKDPESKADNSNTVAKSTVENGQLSQLNESKTLSQTDNKPSLPISRKIISNITRKTSMKTAIKNKEIPQPKKNLKVNMEETINKEPGSKTNHNIPLKSKGKEINKFRKTNSLSKYNTRKIDNKSQMSNENQYSSTITDENNVTIDYPVIENLIDDEELIIVKHPDSIISDAKRGSLLSKPIIRLSDIPILPILEENKTNLGEITSDVTKPIVALPNIPLIPILEENKANKEETAMDVTNDILLNTTENNYKPSDIVCNIQYDTTNKEDQKNNINQYNSTSINLEQFDPNKNSINRSRSKENLISVIDRGELIDFSLKIELKKCDGTIKTQYNTDNKRHIIGEKESCLEDVYKQPLENKSDTVTKGENENEEKLSKMIVVQCPCCNHEDFNEILQKIDMPLDHNDKMYVVLIPYLDYKKPTLR</sequence>
<feature type="compositionally biased region" description="Polar residues" evidence="1">
    <location>
        <begin position="63"/>
        <end position="81"/>
    </location>
</feature>
<evidence type="ECO:0000313" key="3">
    <source>
        <dbReference type="Proteomes" id="UP001153714"/>
    </source>
</evidence>
<dbReference type="AlphaFoldDB" id="A0A9N9N0Q8"/>
<evidence type="ECO:0000256" key="1">
    <source>
        <dbReference type="SAM" id="MobiDB-lite"/>
    </source>
</evidence>
<reference evidence="2" key="1">
    <citation type="submission" date="2021-12" db="EMBL/GenBank/DDBJ databases">
        <authorList>
            <person name="King R."/>
        </authorList>
    </citation>
    <scope>NUCLEOTIDE SEQUENCE</scope>
</reference>